<accession>A0AAN5D1C5</accession>
<comment type="caution">
    <text evidence="1">The sequence shown here is derived from an EMBL/GenBank/DDBJ whole genome shotgun (WGS) entry which is preliminary data.</text>
</comment>
<keyword evidence="2" id="KW-1185">Reference proteome</keyword>
<reference evidence="2" key="1">
    <citation type="submission" date="2022-10" db="EMBL/GenBank/DDBJ databases">
        <title>Genome assembly of Pristionchus species.</title>
        <authorList>
            <person name="Yoshida K."/>
            <person name="Sommer R.J."/>
        </authorList>
    </citation>
    <scope>NUCLEOTIDE SEQUENCE [LARGE SCALE GENOMIC DNA]</scope>
    <source>
        <strain evidence="2">RS5460</strain>
    </source>
</reference>
<gene>
    <name evidence="1" type="ORF">PMAYCL1PPCAC_25176</name>
</gene>
<feature type="non-terminal residue" evidence="1">
    <location>
        <position position="76"/>
    </location>
</feature>
<name>A0AAN5D1C5_9BILA</name>
<protein>
    <submittedName>
        <fullName evidence="1">Uncharacterized protein</fullName>
    </submittedName>
</protein>
<evidence type="ECO:0000313" key="2">
    <source>
        <dbReference type="Proteomes" id="UP001328107"/>
    </source>
</evidence>
<proteinExistence type="predicted"/>
<evidence type="ECO:0000313" key="1">
    <source>
        <dbReference type="EMBL" id="GMR54981.1"/>
    </source>
</evidence>
<dbReference type="AlphaFoldDB" id="A0AAN5D1C5"/>
<feature type="non-terminal residue" evidence="1">
    <location>
        <position position="1"/>
    </location>
</feature>
<dbReference type="EMBL" id="BTRK01000005">
    <property type="protein sequence ID" value="GMR54981.1"/>
    <property type="molecule type" value="Genomic_DNA"/>
</dbReference>
<sequence>SSKAIFLHRQPYYLLRSGLLYYGYQLYHFNEIVAPVEIDLAGVSLEHCLKVHHRNNLIVMRHDSSSKVERRSKNVI</sequence>
<organism evidence="1 2">
    <name type="scientific">Pristionchus mayeri</name>
    <dbReference type="NCBI Taxonomy" id="1317129"/>
    <lineage>
        <taxon>Eukaryota</taxon>
        <taxon>Metazoa</taxon>
        <taxon>Ecdysozoa</taxon>
        <taxon>Nematoda</taxon>
        <taxon>Chromadorea</taxon>
        <taxon>Rhabditida</taxon>
        <taxon>Rhabditina</taxon>
        <taxon>Diplogasteromorpha</taxon>
        <taxon>Diplogasteroidea</taxon>
        <taxon>Neodiplogasteridae</taxon>
        <taxon>Pristionchus</taxon>
    </lineage>
</organism>
<dbReference type="Proteomes" id="UP001328107">
    <property type="component" value="Unassembled WGS sequence"/>
</dbReference>